<gene>
    <name evidence="1" type="ORF">GALL_121340</name>
</gene>
<sequence>MIPPKIYVRILFLISICLGGMNDGIASAKWLPISDTTLTSSQLQAIAFIKTIDTLSPSVYWPNVKPKLFVENLRSNIYTPLKIYEGVSTNFCGYAALSYLLLHDNPMGYAKFMIQLYRHGKAALGKVLFHPSHEILRAAGTLKFKGLLDIRPADQMWFLSLADHFKGYLNIFDHHYNAGDEDKLWASVNYAKFNRMVRELLNYQVDAKGSDMMHPGTADTYEYIKSRMQTGTMVLYVNNTFLYKKKHTALKLGFPTHYIILQDINKIDNTITIIYWDYGGRSLRQMTPEFLRRITFGISHCTKKMNDAE</sequence>
<dbReference type="EMBL" id="MLJW01000048">
    <property type="protein sequence ID" value="OIR05699.1"/>
    <property type="molecule type" value="Genomic_DNA"/>
</dbReference>
<evidence type="ECO:0000313" key="1">
    <source>
        <dbReference type="EMBL" id="OIR05699.1"/>
    </source>
</evidence>
<reference evidence="1" key="1">
    <citation type="submission" date="2016-10" db="EMBL/GenBank/DDBJ databases">
        <title>Sequence of Gallionella enrichment culture.</title>
        <authorList>
            <person name="Poehlein A."/>
            <person name="Muehling M."/>
            <person name="Daniel R."/>
        </authorList>
    </citation>
    <scope>NUCLEOTIDE SEQUENCE</scope>
</reference>
<protein>
    <submittedName>
        <fullName evidence="1">Uncharacterized protein</fullName>
    </submittedName>
</protein>
<comment type="caution">
    <text evidence="1">The sequence shown here is derived from an EMBL/GenBank/DDBJ whole genome shotgun (WGS) entry which is preliminary data.</text>
</comment>
<name>A0A1J5SCL6_9ZZZZ</name>
<accession>A0A1J5SCL6</accession>
<proteinExistence type="predicted"/>
<organism evidence="1">
    <name type="scientific">mine drainage metagenome</name>
    <dbReference type="NCBI Taxonomy" id="410659"/>
    <lineage>
        <taxon>unclassified sequences</taxon>
        <taxon>metagenomes</taxon>
        <taxon>ecological metagenomes</taxon>
    </lineage>
</organism>
<dbReference type="AlphaFoldDB" id="A0A1J5SCL6"/>